<protein>
    <submittedName>
        <fullName evidence="13">Cytochrome c oxidase assembly protein subunit 15</fullName>
    </submittedName>
</protein>
<keyword evidence="4" id="KW-0479">Metal-binding</keyword>
<keyword evidence="14" id="KW-1185">Reference proteome</keyword>
<dbReference type="PANTHER" id="PTHR35457:SF1">
    <property type="entry name" value="HEME A SYNTHASE"/>
    <property type="match status" value="1"/>
</dbReference>
<dbReference type="Pfam" id="PF02628">
    <property type="entry name" value="COX15-CtaA"/>
    <property type="match status" value="1"/>
</dbReference>
<evidence type="ECO:0000256" key="8">
    <source>
        <dbReference type="ARBA" id="ARBA00023133"/>
    </source>
</evidence>
<evidence type="ECO:0000313" key="14">
    <source>
        <dbReference type="Proteomes" id="UP001497493"/>
    </source>
</evidence>
<evidence type="ECO:0000256" key="6">
    <source>
        <dbReference type="ARBA" id="ARBA00023002"/>
    </source>
</evidence>
<evidence type="ECO:0000256" key="7">
    <source>
        <dbReference type="ARBA" id="ARBA00023004"/>
    </source>
</evidence>
<keyword evidence="5 12" id="KW-1133">Transmembrane helix</keyword>
<dbReference type="Proteomes" id="UP001497493">
    <property type="component" value="Chromosome"/>
</dbReference>
<feature type="transmembrane region" description="Helical" evidence="12">
    <location>
        <begin position="185"/>
        <end position="204"/>
    </location>
</feature>
<feature type="transmembrane region" description="Helical" evidence="12">
    <location>
        <begin position="114"/>
        <end position="133"/>
    </location>
</feature>
<feature type="transmembrane region" description="Helical" evidence="12">
    <location>
        <begin position="265"/>
        <end position="283"/>
    </location>
</feature>
<dbReference type="EMBL" id="OZ026884">
    <property type="protein sequence ID" value="CAL1239043.1"/>
    <property type="molecule type" value="Genomic_DNA"/>
</dbReference>
<keyword evidence="3 12" id="KW-0812">Transmembrane</keyword>
<name>A0ABM9NEM2_9GAMM</name>
<evidence type="ECO:0000256" key="2">
    <source>
        <dbReference type="ARBA" id="ARBA00022475"/>
    </source>
</evidence>
<keyword evidence="6" id="KW-0560">Oxidoreductase</keyword>
<feature type="transmembrane region" description="Helical" evidence="12">
    <location>
        <begin position="295"/>
        <end position="314"/>
    </location>
</feature>
<evidence type="ECO:0000313" key="13">
    <source>
        <dbReference type="EMBL" id="CAL1239043.1"/>
    </source>
</evidence>
<keyword evidence="7" id="KW-0408">Iron</keyword>
<comment type="pathway">
    <text evidence="11">Porphyrin-containing compound metabolism.</text>
</comment>
<feature type="transmembrane region" description="Helical" evidence="12">
    <location>
        <begin position="84"/>
        <end position="102"/>
    </location>
</feature>
<keyword evidence="8" id="KW-0350">Heme biosynthesis</keyword>
<evidence type="ECO:0000256" key="11">
    <source>
        <dbReference type="ARBA" id="ARBA00023444"/>
    </source>
</evidence>
<gene>
    <name evidence="13" type="ORF">MECH1_V1_0267</name>
</gene>
<evidence type="ECO:0000256" key="10">
    <source>
        <dbReference type="ARBA" id="ARBA00023157"/>
    </source>
</evidence>
<dbReference type="InterPro" id="IPR050450">
    <property type="entry name" value="COX15/CtaA_HemeA_synthase"/>
</dbReference>
<keyword evidence="2" id="KW-1003">Cell membrane</keyword>
<feature type="transmembrane region" description="Helical" evidence="12">
    <location>
        <begin position="12"/>
        <end position="31"/>
    </location>
</feature>
<dbReference type="RefSeq" id="WP_348758638.1">
    <property type="nucleotide sequence ID" value="NZ_OZ026884.1"/>
</dbReference>
<organism evidence="13 14">
    <name type="scientific">Candidatus Methylocalor cossyra</name>
    <dbReference type="NCBI Taxonomy" id="3108543"/>
    <lineage>
        <taxon>Bacteria</taxon>
        <taxon>Pseudomonadati</taxon>
        <taxon>Pseudomonadota</taxon>
        <taxon>Gammaproteobacteria</taxon>
        <taxon>Methylococcales</taxon>
        <taxon>Methylococcaceae</taxon>
        <taxon>Candidatus Methylocalor</taxon>
    </lineage>
</organism>
<evidence type="ECO:0000256" key="1">
    <source>
        <dbReference type="ARBA" id="ARBA00004141"/>
    </source>
</evidence>
<sequence>MNDCQSSQRFLRIGLVTLAAVYFLILVGGIVRASGSGMGCPDWPTCFGRLIPPTEESQLPPDYHQKYIGYGDTQFNPLKTWTEYVNRLVGVTIGILVLATLIRAIPYLKGDRAIFYLALTVFLLVGFQGWLGARVVASDLRPPMITAHMVVAFLIVGLLIHTLTRAQRQRLRGLDISALPARLRLVLAVALAMTLLQIAMGTQIREVVDGITNANAALARSLWRNHLPLIFYVHRSFSAVILLTNLWLAWTLLRRLGPGHPLRGFAYALGGLVVAAIASGVSLDRLGFPALVQPIHLLLANLIFGVQFFLFSALRYAGEARAPSTDGSFAGLPSR</sequence>
<evidence type="ECO:0000256" key="5">
    <source>
        <dbReference type="ARBA" id="ARBA00022989"/>
    </source>
</evidence>
<feature type="transmembrane region" description="Helical" evidence="12">
    <location>
        <begin position="229"/>
        <end position="253"/>
    </location>
</feature>
<accession>A0ABM9NEM2</accession>
<comment type="subcellular location">
    <subcellularLocation>
        <location evidence="1">Membrane</location>
        <topology evidence="1">Multi-pass membrane protein</topology>
    </subcellularLocation>
</comment>
<feature type="transmembrane region" description="Helical" evidence="12">
    <location>
        <begin position="145"/>
        <end position="164"/>
    </location>
</feature>
<evidence type="ECO:0000256" key="9">
    <source>
        <dbReference type="ARBA" id="ARBA00023136"/>
    </source>
</evidence>
<dbReference type="InterPro" id="IPR003780">
    <property type="entry name" value="COX15/CtaA_fam"/>
</dbReference>
<evidence type="ECO:0000256" key="3">
    <source>
        <dbReference type="ARBA" id="ARBA00022692"/>
    </source>
</evidence>
<reference evidence="13 14" key="1">
    <citation type="submission" date="2024-04" db="EMBL/GenBank/DDBJ databases">
        <authorList>
            <person name="Cremers G."/>
        </authorList>
    </citation>
    <scope>NUCLEOTIDE SEQUENCE [LARGE SCALE GENOMIC DNA]</scope>
    <source>
        <strain evidence="13">MeCH1-AG</strain>
    </source>
</reference>
<keyword evidence="9 12" id="KW-0472">Membrane</keyword>
<dbReference type="PANTHER" id="PTHR35457">
    <property type="entry name" value="HEME A SYNTHASE"/>
    <property type="match status" value="1"/>
</dbReference>
<evidence type="ECO:0000256" key="12">
    <source>
        <dbReference type="SAM" id="Phobius"/>
    </source>
</evidence>
<keyword evidence="10" id="KW-1015">Disulfide bond</keyword>
<proteinExistence type="predicted"/>
<evidence type="ECO:0000256" key="4">
    <source>
        <dbReference type="ARBA" id="ARBA00022723"/>
    </source>
</evidence>